<dbReference type="GO" id="GO:0006508">
    <property type="term" value="P:proteolysis"/>
    <property type="evidence" value="ECO:0007669"/>
    <property type="project" value="InterPro"/>
</dbReference>
<dbReference type="Gene3D" id="3.30.1380.10">
    <property type="match status" value="1"/>
</dbReference>
<dbReference type="GO" id="GO:0004180">
    <property type="term" value="F:carboxypeptidase activity"/>
    <property type="evidence" value="ECO:0007669"/>
    <property type="project" value="UniProtKB-KW"/>
</dbReference>
<evidence type="ECO:0000256" key="1">
    <source>
        <dbReference type="SAM" id="MobiDB-lite"/>
    </source>
</evidence>
<comment type="caution">
    <text evidence="4">The sequence shown here is derived from an EMBL/GenBank/DDBJ whole genome shotgun (WGS) entry which is preliminary data.</text>
</comment>
<feature type="region of interest" description="Disordered" evidence="1">
    <location>
        <begin position="22"/>
        <end position="89"/>
    </location>
</feature>
<dbReference type="InterPro" id="IPR009045">
    <property type="entry name" value="Zn_M74/Hedgehog-like"/>
</dbReference>
<dbReference type="InterPro" id="IPR058193">
    <property type="entry name" value="VanY/YodJ_core_dom"/>
</dbReference>
<dbReference type="PANTHER" id="PTHR34385">
    <property type="entry name" value="D-ALANYL-D-ALANINE CARBOXYPEPTIDASE"/>
    <property type="match status" value="1"/>
</dbReference>
<keyword evidence="4" id="KW-0378">Hydrolase</keyword>
<feature type="compositionally biased region" description="Acidic residues" evidence="1">
    <location>
        <begin position="61"/>
        <end position="75"/>
    </location>
</feature>
<keyword evidence="5" id="KW-1185">Reference proteome</keyword>
<evidence type="ECO:0000313" key="5">
    <source>
        <dbReference type="Proteomes" id="UP000480185"/>
    </source>
</evidence>
<name>A0A6G1X7J0_9BACI</name>
<feature type="domain" description="D-alanyl-D-alanine carboxypeptidase-like core" evidence="3">
    <location>
        <begin position="139"/>
        <end position="268"/>
    </location>
</feature>
<keyword evidence="2" id="KW-0732">Signal</keyword>
<dbReference type="PANTHER" id="PTHR34385:SF1">
    <property type="entry name" value="PEPTIDOGLYCAN L-ALANYL-D-GLUTAMATE ENDOPEPTIDASE CWLK"/>
    <property type="match status" value="1"/>
</dbReference>
<dbReference type="InterPro" id="IPR003709">
    <property type="entry name" value="VanY-like_core_dom"/>
</dbReference>
<sequence>MQNKKLWLLSLILIFTLSACQNDDSAKGKEEPGESNTATEQNENQTNDNQEDSQKQNQQENQDDEKQEEESNEQENNEKNIPDRFENEVPDENGIITVLEPKATDIVVNKKRKLPDGYVPPNLVYPDIPFSFDEKIDKRKMRKVAAGPIEELFKGAEEAGIDLVAVSGYRSYATQKAIFNRNVQQNGEEHAKMYSAMPGHSEHQTGLTMDVSTVAVTFQLVEDFRETEEGAWLAKHAHEYGFIIRYPKGKEDITGYAYEPWHIRYVGKEMATEIYEQQLTLEEYFNLYPN</sequence>
<dbReference type="PROSITE" id="PS51257">
    <property type="entry name" value="PROKAR_LIPOPROTEIN"/>
    <property type="match status" value="1"/>
</dbReference>
<dbReference type="Proteomes" id="UP000480185">
    <property type="component" value="Unassembled WGS sequence"/>
</dbReference>
<accession>A0A6G1X7J0</accession>
<evidence type="ECO:0000313" key="4">
    <source>
        <dbReference type="EMBL" id="MRG86899.1"/>
    </source>
</evidence>
<gene>
    <name evidence="4" type="ORF">GH754_11325</name>
</gene>
<feature type="compositionally biased region" description="Basic and acidic residues" evidence="1">
    <location>
        <begin position="76"/>
        <end position="87"/>
    </location>
</feature>
<protein>
    <submittedName>
        <fullName evidence="4">D-alanyl-D-alanine carboxypeptidase family protein</fullName>
    </submittedName>
</protein>
<dbReference type="CDD" id="cd14852">
    <property type="entry name" value="LD-carboxypeptidase"/>
    <property type="match status" value="1"/>
</dbReference>
<evidence type="ECO:0000259" key="3">
    <source>
        <dbReference type="Pfam" id="PF02557"/>
    </source>
</evidence>
<feature type="chain" id="PRO_5038976079" evidence="2">
    <location>
        <begin position="22"/>
        <end position="290"/>
    </location>
</feature>
<evidence type="ECO:0000256" key="2">
    <source>
        <dbReference type="SAM" id="SignalP"/>
    </source>
</evidence>
<proteinExistence type="predicted"/>
<dbReference type="RefSeq" id="WP_153728804.1">
    <property type="nucleotide sequence ID" value="NZ_WJNH01000007.1"/>
</dbReference>
<dbReference type="InterPro" id="IPR052179">
    <property type="entry name" value="DD-CPase-like"/>
</dbReference>
<dbReference type="OrthoDB" id="9792074at2"/>
<dbReference type="AlphaFoldDB" id="A0A6G1X7J0"/>
<organism evidence="4 5">
    <name type="scientific">Salinibacillus xinjiangensis</name>
    <dbReference type="NCBI Taxonomy" id="1229268"/>
    <lineage>
        <taxon>Bacteria</taxon>
        <taxon>Bacillati</taxon>
        <taxon>Bacillota</taxon>
        <taxon>Bacilli</taxon>
        <taxon>Bacillales</taxon>
        <taxon>Bacillaceae</taxon>
        <taxon>Salinibacillus</taxon>
    </lineage>
</organism>
<reference evidence="4 5" key="1">
    <citation type="submission" date="2019-11" db="EMBL/GenBank/DDBJ databases">
        <authorList>
            <person name="Li J."/>
        </authorList>
    </citation>
    <scope>NUCLEOTIDE SEQUENCE [LARGE SCALE GENOMIC DNA]</scope>
    <source>
        <strain evidence="4 5">J4</strain>
    </source>
</reference>
<keyword evidence="4" id="KW-0645">Protease</keyword>
<dbReference type="SUPFAM" id="SSF55166">
    <property type="entry name" value="Hedgehog/DD-peptidase"/>
    <property type="match status" value="1"/>
</dbReference>
<feature type="signal peptide" evidence="2">
    <location>
        <begin position="1"/>
        <end position="21"/>
    </location>
</feature>
<feature type="compositionally biased region" description="Low complexity" evidence="1">
    <location>
        <begin position="34"/>
        <end position="48"/>
    </location>
</feature>
<dbReference type="Pfam" id="PF02557">
    <property type="entry name" value="VanY"/>
    <property type="match status" value="1"/>
</dbReference>
<keyword evidence="4" id="KW-0121">Carboxypeptidase</keyword>
<dbReference type="EMBL" id="WJNH01000007">
    <property type="protein sequence ID" value="MRG86899.1"/>
    <property type="molecule type" value="Genomic_DNA"/>
</dbReference>